<name>A0A6S6T7Q8_9BACT</name>
<proteinExistence type="predicted"/>
<sequence>MKFLIVVAPIVTIVLIYLKYRRDDNLKKVIISFVLLWAMITLGVMGTMMLSIKPLYLTHWLAIVIAYIGMMVYILKDKFIWQVLIMPVITMFIYLILTWIGNEHVPTLV</sequence>
<keyword evidence="1" id="KW-0472">Membrane</keyword>
<evidence type="ECO:0000313" key="2">
    <source>
        <dbReference type="EMBL" id="CAA6810916.1"/>
    </source>
</evidence>
<protein>
    <submittedName>
        <fullName evidence="2">Uncharacterized protein</fullName>
    </submittedName>
</protein>
<feature type="transmembrane region" description="Helical" evidence="1">
    <location>
        <begin position="29"/>
        <end position="50"/>
    </location>
</feature>
<feature type="transmembrane region" description="Helical" evidence="1">
    <location>
        <begin position="6"/>
        <end position="22"/>
    </location>
</feature>
<feature type="transmembrane region" description="Helical" evidence="1">
    <location>
        <begin position="80"/>
        <end position="100"/>
    </location>
</feature>
<reference evidence="2" key="1">
    <citation type="submission" date="2020-01" db="EMBL/GenBank/DDBJ databases">
        <authorList>
            <person name="Meier V. D."/>
            <person name="Meier V D."/>
        </authorList>
    </citation>
    <scope>NUCLEOTIDE SEQUENCE</scope>
    <source>
        <strain evidence="2">HLG_WM_MAG_05</strain>
    </source>
</reference>
<feature type="transmembrane region" description="Helical" evidence="1">
    <location>
        <begin position="56"/>
        <end position="75"/>
    </location>
</feature>
<dbReference type="AlphaFoldDB" id="A0A6S6T7Q8"/>
<keyword evidence="1" id="KW-1133">Transmembrane helix</keyword>
<organism evidence="2">
    <name type="scientific">uncultured Sulfurovum sp</name>
    <dbReference type="NCBI Taxonomy" id="269237"/>
    <lineage>
        <taxon>Bacteria</taxon>
        <taxon>Pseudomonadati</taxon>
        <taxon>Campylobacterota</taxon>
        <taxon>Epsilonproteobacteria</taxon>
        <taxon>Campylobacterales</taxon>
        <taxon>Sulfurovaceae</taxon>
        <taxon>Sulfurovum</taxon>
        <taxon>environmental samples</taxon>
    </lineage>
</organism>
<dbReference type="EMBL" id="CACVAU010000036">
    <property type="protein sequence ID" value="CAA6810916.1"/>
    <property type="molecule type" value="Genomic_DNA"/>
</dbReference>
<evidence type="ECO:0000256" key="1">
    <source>
        <dbReference type="SAM" id="Phobius"/>
    </source>
</evidence>
<keyword evidence="1" id="KW-0812">Transmembrane</keyword>
<gene>
    <name evidence="2" type="ORF">HELGO_WM14534</name>
</gene>
<accession>A0A6S6T7Q8</accession>